<dbReference type="PANTHER" id="PTHR43163:SF6">
    <property type="entry name" value="DIPEPTIDE TRANSPORT SYSTEM PERMEASE PROTEIN DPPB-RELATED"/>
    <property type="match status" value="1"/>
</dbReference>
<keyword evidence="5 7" id="KW-1133">Transmembrane helix</keyword>
<sequence>MSSFLLRRLSSLILTLAVTSLAIFLVMEVLPGDPAAIMLGLEARPDTLAALRTELGLDRGLFERYFSWVGGLLTGDFGVSYTYRVPVGQLIGERMVVTVPLALMAICVAAGIGVPLGVLAASARGKLTDQAATAFSQLGIAVPNFWIGLVLILVFALSLGWFPAGSFPGWSSSIPGALQALVLPAIALGLPQAAILTRVTRSSVLEVLTEDFIRTARAKGLSRRTVLRRHALRNALIPVITILGLQLATLIGGTILIENVFALAGLGRLIYQAMTQRDLIVVESVAMLMAALVITVNFLVDLAYGWLDPRLRAGR</sequence>
<feature type="transmembrane region" description="Helical" evidence="7">
    <location>
        <begin position="285"/>
        <end position="307"/>
    </location>
</feature>
<evidence type="ECO:0000259" key="8">
    <source>
        <dbReference type="PROSITE" id="PS50928"/>
    </source>
</evidence>
<dbReference type="CDD" id="cd06261">
    <property type="entry name" value="TM_PBP2"/>
    <property type="match status" value="1"/>
</dbReference>
<gene>
    <name evidence="9" type="ORF">ACFSM5_06090</name>
</gene>
<evidence type="ECO:0000256" key="6">
    <source>
        <dbReference type="ARBA" id="ARBA00023136"/>
    </source>
</evidence>
<feature type="transmembrane region" description="Helical" evidence="7">
    <location>
        <begin position="12"/>
        <end position="30"/>
    </location>
</feature>
<dbReference type="PANTHER" id="PTHR43163">
    <property type="entry name" value="DIPEPTIDE TRANSPORT SYSTEM PERMEASE PROTEIN DPPB-RELATED"/>
    <property type="match status" value="1"/>
</dbReference>
<feature type="transmembrane region" description="Helical" evidence="7">
    <location>
        <begin position="235"/>
        <end position="264"/>
    </location>
</feature>
<keyword evidence="6 7" id="KW-0472">Membrane</keyword>
<evidence type="ECO:0000256" key="2">
    <source>
        <dbReference type="ARBA" id="ARBA00022448"/>
    </source>
</evidence>
<evidence type="ECO:0000313" key="10">
    <source>
        <dbReference type="Proteomes" id="UP001597295"/>
    </source>
</evidence>
<evidence type="ECO:0000256" key="4">
    <source>
        <dbReference type="ARBA" id="ARBA00022692"/>
    </source>
</evidence>
<keyword evidence="4 7" id="KW-0812">Transmembrane</keyword>
<dbReference type="EMBL" id="JBHUIP010000004">
    <property type="protein sequence ID" value="MFD2262452.1"/>
    <property type="molecule type" value="Genomic_DNA"/>
</dbReference>
<comment type="similarity">
    <text evidence="7">Belongs to the binding-protein-dependent transport system permease family.</text>
</comment>
<keyword evidence="2 7" id="KW-0813">Transport</keyword>
<reference evidence="10" key="1">
    <citation type="journal article" date="2019" name="Int. J. Syst. Evol. Microbiol.">
        <title>The Global Catalogue of Microorganisms (GCM) 10K type strain sequencing project: providing services to taxonomists for standard genome sequencing and annotation.</title>
        <authorList>
            <consortium name="The Broad Institute Genomics Platform"/>
            <consortium name="The Broad Institute Genome Sequencing Center for Infectious Disease"/>
            <person name="Wu L."/>
            <person name="Ma J."/>
        </authorList>
    </citation>
    <scope>NUCLEOTIDE SEQUENCE [LARGE SCALE GENOMIC DNA]</scope>
    <source>
        <strain evidence="10">CGMCC 1.19062</strain>
    </source>
</reference>
<organism evidence="9 10">
    <name type="scientific">Lacibacterium aquatile</name>
    <dbReference type="NCBI Taxonomy" id="1168082"/>
    <lineage>
        <taxon>Bacteria</taxon>
        <taxon>Pseudomonadati</taxon>
        <taxon>Pseudomonadota</taxon>
        <taxon>Alphaproteobacteria</taxon>
        <taxon>Rhodospirillales</taxon>
        <taxon>Rhodospirillaceae</taxon>
    </lineage>
</organism>
<evidence type="ECO:0000256" key="3">
    <source>
        <dbReference type="ARBA" id="ARBA00022475"/>
    </source>
</evidence>
<dbReference type="RefSeq" id="WP_379875412.1">
    <property type="nucleotide sequence ID" value="NZ_JBHUIP010000004.1"/>
</dbReference>
<proteinExistence type="inferred from homology"/>
<comment type="caution">
    <text evidence="9">The sequence shown here is derived from an EMBL/GenBank/DDBJ whole genome shotgun (WGS) entry which is preliminary data.</text>
</comment>
<keyword evidence="3" id="KW-1003">Cell membrane</keyword>
<evidence type="ECO:0000256" key="5">
    <source>
        <dbReference type="ARBA" id="ARBA00022989"/>
    </source>
</evidence>
<feature type="transmembrane region" description="Helical" evidence="7">
    <location>
        <begin position="140"/>
        <end position="162"/>
    </location>
</feature>
<comment type="subcellular location">
    <subcellularLocation>
        <location evidence="1 7">Cell membrane</location>
        <topology evidence="1 7">Multi-pass membrane protein</topology>
    </subcellularLocation>
</comment>
<feature type="transmembrane region" description="Helical" evidence="7">
    <location>
        <begin position="174"/>
        <end position="195"/>
    </location>
</feature>
<evidence type="ECO:0000256" key="7">
    <source>
        <dbReference type="RuleBase" id="RU363032"/>
    </source>
</evidence>
<dbReference type="Gene3D" id="1.10.3720.10">
    <property type="entry name" value="MetI-like"/>
    <property type="match status" value="1"/>
</dbReference>
<dbReference type="InterPro" id="IPR045621">
    <property type="entry name" value="BPD_transp_1_N"/>
</dbReference>
<dbReference type="InterPro" id="IPR000515">
    <property type="entry name" value="MetI-like"/>
</dbReference>
<evidence type="ECO:0000313" key="9">
    <source>
        <dbReference type="EMBL" id="MFD2262452.1"/>
    </source>
</evidence>
<dbReference type="PROSITE" id="PS50928">
    <property type="entry name" value="ABC_TM1"/>
    <property type="match status" value="1"/>
</dbReference>
<dbReference type="SUPFAM" id="SSF161098">
    <property type="entry name" value="MetI-like"/>
    <property type="match status" value="1"/>
</dbReference>
<dbReference type="Proteomes" id="UP001597295">
    <property type="component" value="Unassembled WGS sequence"/>
</dbReference>
<name>A0ABW5DN71_9PROT</name>
<accession>A0ABW5DN71</accession>
<evidence type="ECO:0000256" key="1">
    <source>
        <dbReference type="ARBA" id="ARBA00004651"/>
    </source>
</evidence>
<dbReference type="InterPro" id="IPR035906">
    <property type="entry name" value="MetI-like_sf"/>
</dbReference>
<feature type="transmembrane region" description="Helical" evidence="7">
    <location>
        <begin position="95"/>
        <end position="120"/>
    </location>
</feature>
<protein>
    <submittedName>
        <fullName evidence="9">ABC transporter permease</fullName>
    </submittedName>
</protein>
<feature type="domain" description="ABC transmembrane type-1" evidence="8">
    <location>
        <begin position="95"/>
        <end position="300"/>
    </location>
</feature>
<dbReference type="Pfam" id="PF19300">
    <property type="entry name" value="BPD_transp_1_N"/>
    <property type="match status" value="1"/>
</dbReference>
<dbReference type="Pfam" id="PF00528">
    <property type="entry name" value="BPD_transp_1"/>
    <property type="match status" value="1"/>
</dbReference>
<keyword evidence="10" id="KW-1185">Reference proteome</keyword>